<dbReference type="Proteomes" id="UP001387293">
    <property type="component" value="Unassembled WGS sequence"/>
</dbReference>
<evidence type="ECO:0000256" key="1">
    <source>
        <dbReference type="SAM" id="Phobius"/>
    </source>
</evidence>
<protein>
    <submittedName>
        <fullName evidence="2">Uncharacterized protein</fullName>
    </submittedName>
</protein>
<keyword evidence="1" id="KW-0472">Membrane</keyword>
<keyword evidence="1" id="KW-1133">Transmembrane helix</keyword>
<feature type="transmembrane region" description="Helical" evidence="1">
    <location>
        <begin position="43"/>
        <end position="61"/>
    </location>
</feature>
<evidence type="ECO:0000313" key="2">
    <source>
        <dbReference type="EMBL" id="MEI9412973.1"/>
    </source>
</evidence>
<keyword evidence="3" id="KW-1185">Reference proteome</keyword>
<comment type="caution">
    <text evidence="2">The sequence shown here is derived from an EMBL/GenBank/DDBJ whole genome shotgun (WGS) entry which is preliminary data.</text>
</comment>
<reference evidence="2 3" key="1">
    <citation type="submission" date="2022-12" db="EMBL/GenBank/DDBJ databases">
        <authorList>
            <person name="Muema E."/>
        </authorList>
    </citation>
    <scope>NUCLEOTIDE SEQUENCE [LARGE SCALE GENOMIC DNA]</scope>
    <source>
        <strain evidence="3">1326</strain>
    </source>
</reference>
<proteinExistence type="predicted"/>
<organism evidence="2 3">
    <name type="scientific">Mesorhizobium salmacidum</name>
    <dbReference type="NCBI Taxonomy" id="3015171"/>
    <lineage>
        <taxon>Bacteria</taxon>
        <taxon>Pseudomonadati</taxon>
        <taxon>Pseudomonadota</taxon>
        <taxon>Alphaproteobacteria</taxon>
        <taxon>Hyphomicrobiales</taxon>
        <taxon>Phyllobacteriaceae</taxon>
        <taxon>Mesorhizobium</taxon>
    </lineage>
</organism>
<evidence type="ECO:0000313" key="3">
    <source>
        <dbReference type="Proteomes" id="UP001387293"/>
    </source>
</evidence>
<gene>
    <name evidence="2" type="ORF">O7A60_30145</name>
</gene>
<dbReference type="RefSeq" id="WP_337109319.1">
    <property type="nucleotide sequence ID" value="NZ_JAPYKS010000044.1"/>
</dbReference>
<sequence length="65" mass="6828">MRLTKNLLAKNLLALIVLAMGALWSLQGIGVVGGSFMTGQSQWLYIGLAAMLAGLAGLVWANRSP</sequence>
<dbReference type="EMBL" id="JAPYKS010000044">
    <property type="protein sequence ID" value="MEI9412973.1"/>
    <property type="molecule type" value="Genomic_DNA"/>
</dbReference>
<keyword evidence="1" id="KW-0812">Transmembrane</keyword>
<name>A0ABU8L5V2_9HYPH</name>
<feature type="transmembrane region" description="Helical" evidence="1">
    <location>
        <begin position="12"/>
        <end position="37"/>
    </location>
</feature>
<accession>A0ABU8L5V2</accession>